<reference evidence="2" key="1">
    <citation type="submission" date="2019-04" db="EMBL/GenBank/DDBJ databases">
        <title>Friends and foes A comparative genomics studyof 23 Aspergillus species from section Flavi.</title>
        <authorList>
            <consortium name="DOE Joint Genome Institute"/>
            <person name="Kjaerbolling I."/>
            <person name="Vesth T."/>
            <person name="Frisvad J.C."/>
            <person name="Nybo J.L."/>
            <person name="Theobald S."/>
            <person name="Kildgaard S."/>
            <person name="Isbrandt T."/>
            <person name="Kuo A."/>
            <person name="Sato A."/>
            <person name="Lyhne E.K."/>
            <person name="Kogle M.E."/>
            <person name="Wiebenga A."/>
            <person name="Kun R.S."/>
            <person name="Lubbers R.J."/>
            <person name="Makela M.R."/>
            <person name="Barry K."/>
            <person name="Chovatia M."/>
            <person name="Clum A."/>
            <person name="Daum C."/>
            <person name="Haridas S."/>
            <person name="He G."/>
            <person name="LaButti K."/>
            <person name="Lipzen A."/>
            <person name="Mondo S."/>
            <person name="Riley R."/>
            <person name="Salamov A."/>
            <person name="Simmons B.A."/>
            <person name="Magnuson J.K."/>
            <person name="Henrissat B."/>
            <person name="Mortensen U.H."/>
            <person name="Larsen T.O."/>
            <person name="Devries R.P."/>
            <person name="Grigoriev I.V."/>
            <person name="Machida M."/>
            <person name="Baker S.E."/>
            <person name="Andersen M.R."/>
        </authorList>
    </citation>
    <scope>NUCLEOTIDE SEQUENCE [LARGE SCALE GENOMIC DNA]</scope>
    <source>
        <strain evidence="2">CBS 130017</strain>
    </source>
</reference>
<name>A0A5N6X307_9EURO</name>
<dbReference type="AlphaFoldDB" id="A0A5N6X307"/>
<evidence type="ECO:0000313" key="1">
    <source>
        <dbReference type="EMBL" id="KAE8327564.1"/>
    </source>
</evidence>
<organism evidence="1 2">
    <name type="scientific">Aspergillus sergii</name>
    <dbReference type="NCBI Taxonomy" id="1034303"/>
    <lineage>
        <taxon>Eukaryota</taxon>
        <taxon>Fungi</taxon>
        <taxon>Dikarya</taxon>
        <taxon>Ascomycota</taxon>
        <taxon>Pezizomycotina</taxon>
        <taxon>Eurotiomycetes</taxon>
        <taxon>Eurotiomycetidae</taxon>
        <taxon>Eurotiales</taxon>
        <taxon>Aspergillaceae</taxon>
        <taxon>Aspergillus</taxon>
        <taxon>Aspergillus subgen. Circumdati</taxon>
    </lineage>
</organism>
<proteinExistence type="predicted"/>
<protein>
    <submittedName>
        <fullName evidence="1">Uncharacterized protein</fullName>
    </submittedName>
</protein>
<keyword evidence="2" id="KW-1185">Reference proteome</keyword>
<gene>
    <name evidence="1" type="ORF">BDV39DRAFT_79057</name>
</gene>
<sequence>MTHSVLVFPRPYDSLRTTRCRRLVDLITLVQIPRYFSCNYFTRIIRRCFESSYPAWNAYLGTHYAILLPTRPKSPFPYVYCRCQRLCNQSKSSMPADYTQVHGFISKTSILKASGTRKDG</sequence>
<dbReference type="Proteomes" id="UP000325945">
    <property type="component" value="Unassembled WGS sequence"/>
</dbReference>
<accession>A0A5N6X307</accession>
<evidence type="ECO:0000313" key="2">
    <source>
        <dbReference type="Proteomes" id="UP000325945"/>
    </source>
</evidence>
<dbReference type="EMBL" id="ML741791">
    <property type="protein sequence ID" value="KAE8327564.1"/>
    <property type="molecule type" value="Genomic_DNA"/>
</dbReference>